<evidence type="ECO:0000256" key="2">
    <source>
        <dbReference type="PIRSR" id="PIRSR000390-1"/>
    </source>
</evidence>
<dbReference type="Proteomes" id="UP000184543">
    <property type="component" value="Unassembled WGS sequence"/>
</dbReference>
<dbReference type="PANTHER" id="PTHR30244:SF34">
    <property type="entry name" value="DTDP-4-AMINO-4,6-DIDEOXYGALACTOSE TRANSAMINASE"/>
    <property type="match status" value="1"/>
</dbReference>
<feature type="modified residue" description="N6-(pyridoxal phosphate)lysine" evidence="3">
    <location>
        <position position="195"/>
    </location>
</feature>
<dbReference type="Gene3D" id="3.90.1150.10">
    <property type="entry name" value="Aspartate Aminotransferase, domain 1"/>
    <property type="match status" value="1"/>
</dbReference>
<accession>A0A1M6IUG9</accession>
<dbReference type="RefSeq" id="WP_397459880.1">
    <property type="nucleotide sequence ID" value="NZ_FQYU01000004.1"/>
</dbReference>
<proteinExistence type="inferred from homology"/>
<keyword evidence="6" id="KW-1185">Reference proteome</keyword>
<evidence type="ECO:0000256" key="4">
    <source>
        <dbReference type="RuleBase" id="RU004508"/>
    </source>
</evidence>
<protein>
    <submittedName>
        <fullName evidence="5">dTDP-4-amino-4,6-dideoxygalactose transaminase</fullName>
    </submittedName>
</protein>
<dbReference type="SUPFAM" id="SSF53383">
    <property type="entry name" value="PLP-dependent transferases"/>
    <property type="match status" value="1"/>
</dbReference>
<comment type="similarity">
    <text evidence="1 4">Belongs to the DegT/DnrJ/EryC1 family.</text>
</comment>
<dbReference type="GO" id="GO:0000271">
    <property type="term" value="P:polysaccharide biosynthetic process"/>
    <property type="evidence" value="ECO:0007669"/>
    <property type="project" value="TreeGrafter"/>
</dbReference>
<dbReference type="CDD" id="cd00616">
    <property type="entry name" value="AHBA_syn"/>
    <property type="match status" value="1"/>
</dbReference>
<evidence type="ECO:0000313" key="5">
    <source>
        <dbReference type="EMBL" id="SHJ38075.1"/>
    </source>
</evidence>
<dbReference type="PANTHER" id="PTHR30244">
    <property type="entry name" value="TRANSAMINASE"/>
    <property type="match status" value="1"/>
</dbReference>
<dbReference type="STRING" id="192903.SAMN04488513_104124"/>
<dbReference type="InterPro" id="IPR015421">
    <property type="entry name" value="PyrdxlP-dep_Trfase_major"/>
</dbReference>
<dbReference type="GO" id="GO:0030170">
    <property type="term" value="F:pyridoxal phosphate binding"/>
    <property type="evidence" value="ECO:0007669"/>
    <property type="project" value="TreeGrafter"/>
</dbReference>
<dbReference type="EMBL" id="FQYU01000004">
    <property type="protein sequence ID" value="SHJ38075.1"/>
    <property type="molecule type" value="Genomic_DNA"/>
</dbReference>
<dbReference type="InterPro" id="IPR000653">
    <property type="entry name" value="DegT/StrS_aminotransferase"/>
</dbReference>
<gene>
    <name evidence="5" type="ORF">SAMN04488513_104124</name>
</gene>
<organism evidence="5 6">
    <name type="scientific">Pseudozobellia thermophila</name>
    <dbReference type="NCBI Taxonomy" id="192903"/>
    <lineage>
        <taxon>Bacteria</taxon>
        <taxon>Pseudomonadati</taxon>
        <taxon>Bacteroidota</taxon>
        <taxon>Flavobacteriia</taxon>
        <taxon>Flavobacteriales</taxon>
        <taxon>Flavobacteriaceae</taxon>
        <taxon>Pseudozobellia</taxon>
    </lineage>
</organism>
<keyword evidence="3 4" id="KW-0663">Pyridoxal phosphate</keyword>
<dbReference type="Gene3D" id="3.40.640.10">
    <property type="entry name" value="Type I PLP-dependent aspartate aminotransferase-like (Major domain)"/>
    <property type="match status" value="1"/>
</dbReference>
<evidence type="ECO:0000256" key="3">
    <source>
        <dbReference type="PIRSR" id="PIRSR000390-2"/>
    </source>
</evidence>
<feature type="active site" description="Proton acceptor" evidence="2">
    <location>
        <position position="195"/>
    </location>
</feature>
<reference evidence="6" key="1">
    <citation type="submission" date="2016-11" db="EMBL/GenBank/DDBJ databases">
        <authorList>
            <person name="Varghese N."/>
            <person name="Submissions S."/>
        </authorList>
    </citation>
    <scope>NUCLEOTIDE SEQUENCE [LARGE SCALE GENOMIC DNA]</scope>
    <source>
        <strain evidence="6">DSM 19858</strain>
    </source>
</reference>
<name>A0A1M6IUG9_9FLAO</name>
<dbReference type="GO" id="GO:0008483">
    <property type="term" value="F:transaminase activity"/>
    <property type="evidence" value="ECO:0007669"/>
    <property type="project" value="TreeGrafter"/>
</dbReference>
<dbReference type="Pfam" id="PF01041">
    <property type="entry name" value="DegT_DnrJ_EryC1"/>
    <property type="match status" value="1"/>
</dbReference>
<evidence type="ECO:0000256" key="1">
    <source>
        <dbReference type="ARBA" id="ARBA00037999"/>
    </source>
</evidence>
<dbReference type="AlphaFoldDB" id="A0A1M6IUG9"/>
<sequence>MKTITQNKIWLSSPHMGGTEQKYVQEAFDTNWVAPLGPNVNAFEEALVKYVDQDVFVAALSSGTAAIHLALELLGVSHGDEVLCQSFTFSASANPILYLGAKPIFIDSERSTWNMSPKLLEEAIINRMDQGKKPKAIIAVHLYGMPYNVEEITRISKTYDIPVVEDSAEALGSSYRSVKCGSFGEIGIFSFNGNKIITTSGGGALVTRSEDVKKKAVFLATQARDEAPHYQHSKVGYNYRMSNVLAGIGRGQMEVLDDRVAARRANHEFYIDRLGDVQELEFLAEPKGYFSNRWLSCVLTPSYEKRERVRLALQEENIESRPLWKPMHLQPVFKGSMHFSDGTSEDLFRRGLCLPSGSNLETSDLERIASIIRTKI</sequence>
<dbReference type="InterPro" id="IPR015422">
    <property type="entry name" value="PyrdxlP-dep_Trfase_small"/>
</dbReference>
<dbReference type="InterPro" id="IPR015424">
    <property type="entry name" value="PyrdxlP-dep_Trfase"/>
</dbReference>
<evidence type="ECO:0000313" key="6">
    <source>
        <dbReference type="Proteomes" id="UP000184543"/>
    </source>
</evidence>
<dbReference type="PIRSF" id="PIRSF000390">
    <property type="entry name" value="PLP_StrS"/>
    <property type="match status" value="1"/>
</dbReference>